<organism evidence="4 5">
    <name type="scientific">Sphagnum troendelagicum</name>
    <dbReference type="NCBI Taxonomy" id="128251"/>
    <lineage>
        <taxon>Eukaryota</taxon>
        <taxon>Viridiplantae</taxon>
        <taxon>Streptophyta</taxon>
        <taxon>Embryophyta</taxon>
        <taxon>Bryophyta</taxon>
        <taxon>Sphagnophytina</taxon>
        <taxon>Sphagnopsida</taxon>
        <taxon>Sphagnales</taxon>
        <taxon>Sphagnaceae</taxon>
        <taxon>Sphagnum</taxon>
    </lineage>
</organism>
<proteinExistence type="predicted"/>
<dbReference type="Gene3D" id="1.10.238.200">
    <property type="entry name" value="Cullin, PONY binding domain"/>
    <property type="match status" value="1"/>
</dbReference>
<dbReference type="CDD" id="cd14350">
    <property type="entry name" value="UBA_DCNL"/>
    <property type="match status" value="1"/>
</dbReference>
<name>A0ABP0UE71_9BRYO</name>
<gene>
    <name evidence="4" type="ORF">CSSPTR1EN2_LOCUS14565</name>
</gene>
<accession>A0ABP0UE71</accession>
<dbReference type="SUPFAM" id="SSF46934">
    <property type="entry name" value="UBA-like"/>
    <property type="match status" value="1"/>
</dbReference>
<dbReference type="InterPro" id="IPR042460">
    <property type="entry name" value="DCN1-like_PONY"/>
</dbReference>
<comment type="function">
    <text evidence="2">Neddylation of cullins play an essential role in the regulation of SCF-type complexes activity.</text>
</comment>
<evidence type="ECO:0000313" key="4">
    <source>
        <dbReference type="EMBL" id="CAK9219496.1"/>
    </source>
</evidence>
<dbReference type="InterPro" id="IPR009060">
    <property type="entry name" value="UBA-like_sf"/>
</dbReference>
<dbReference type="InterPro" id="IPR005176">
    <property type="entry name" value="PONY_dom"/>
</dbReference>
<dbReference type="PANTHER" id="PTHR12281:SF2">
    <property type="entry name" value="DEFECTIVE IN CULLIN NEDDYLATION PROTEIN"/>
    <property type="match status" value="1"/>
</dbReference>
<evidence type="ECO:0000256" key="2">
    <source>
        <dbReference type="RuleBase" id="RU410713"/>
    </source>
</evidence>
<sequence>MRGRWVRKRRGSGTPYLRDRFVWVYFTSSMSQVLPPPPPLLRHRSSHHHHHAYNSMALCGVIGFRECKPMNKLSRGQRDKIQQFMTIAGANEKAALVSLKASDWNLEGAFEFFFNQPPARPATDPRFLEELYLRYKDPYSDMILVDGVSAFCDDLQVDPGDVVMLVISWHMKAATMCEFSRQEFIEGLQMLGVDSIDKLKYLLPSLRAELKDEHKFRDIYNFAFGWAKEKGQKSLALDTALGMWRLLFKERPWPLVELWCQFLQAKHNKAISKDTWSQLFEFSRIIDPSVSNYDSEGAWPYLIDEFVEYLRENQSLEACTSGA</sequence>
<protein>
    <recommendedName>
        <fullName evidence="2">Defective in cullin neddylation protein</fullName>
    </recommendedName>
</protein>
<evidence type="ECO:0000259" key="3">
    <source>
        <dbReference type="PROSITE" id="PS51229"/>
    </source>
</evidence>
<dbReference type="EMBL" id="OZ019895">
    <property type="protein sequence ID" value="CAK9219496.1"/>
    <property type="molecule type" value="Genomic_DNA"/>
</dbReference>
<dbReference type="PANTHER" id="PTHR12281">
    <property type="entry name" value="RP42 RELATED"/>
    <property type="match status" value="1"/>
</dbReference>
<dbReference type="Proteomes" id="UP001497512">
    <property type="component" value="Chromosome 3"/>
</dbReference>
<evidence type="ECO:0000313" key="5">
    <source>
        <dbReference type="Proteomes" id="UP001497512"/>
    </source>
</evidence>
<dbReference type="InterPro" id="IPR014764">
    <property type="entry name" value="DCN-prot"/>
</dbReference>
<reference evidence="4" key="1">
    <citation type="submission" date="2024-02" db="EMBL/GenBank/DDBJ databases">
        <authorList>
            <consortium name="ELIXIR-Norway"/>
            <consortium name="Elixir Norway"/>
        </authorList>
    </citation>
    <scope>NUCLEOTIDE SEQUENCE</scope>
</reference>
<feature type="domain" description="DCUN1" evidence="3">
    <location>
        <begin position="123"/>
        <end position="311"/>
    </location>
</feature>
<dbReference type="PROSITE" id="PS51229">
    <property type="entry name" value="DCUN1"/>
    <property type="match status" value="1"/>
</dbReference>
<dbReference type="Gene3D" id="1.10.8.10">
    <property type="entry name" value="DNA helicase RuvA subunit, C-terminal domain"/>
    <property type="match status" value="1"/>
</dbReference>
<dbReference type="Pfam" id="PF14555">
    <property type="entry name" value="UBA_4"/>
    <property type="match status" value="1"/>
</dbReference>
<keyword evidence="5" id="KW-1185">Reference proteome</keyword>
<dbReference type="Gene3D" id="1.10.238.10">
    <property type="entry name" value="EF-hand"/>
    <property type="match status" value="1"/>
</dbReference>
<dbReference type="Pfam" id="PF03556">
    <property type="entry name" value="Cullin_binding"/>
    <property type="match status" value="1"/>
</dbReference>
<keyword evidence="1" id="KW-0833">Ubl conjugation pathway</keyword>
<evidence type="ECO:0000256" key="1">
    <source>
        <dbReference type="ARBA" id="ARBA00022786"/>
    </source>
</evidence>